<dbReference type="EMBL" id="MT143751">
    <property type="protein sequence ID" value="QJB02001.1"/>
    <property type="molecule type" value="Genomic_DNA"/>
</dbReference>
<name>A0A6M3M2I1_9ZZZZ</name>
<dbReference type="AlphaFoldDB" id="A0A6M3M2I1"/>
<evidence type="ECO:0000313" key="1">
    <source>
        <dbReference type="EMBL" id="QJB02001.1"/>
    </source>
</evidence>
<reference evidence="1" key="1">
    <citation type="submission" date="2020-03" db="EMBL/GenBank/DDBJ databases">
        <title>The deep terrestrial virosphere.</title>
        <authorList>
            <person name="Holmfeldt K."/>
            <person name="Nilsson E."/>
            <person name="Simone D."/>
            <person name="Lopez-Fernandez M."/>
            <person name="Wu X."/>
            <person name="de Brujin I."/>
            <person name="Lundin D."/>
            <person name="Andersson A."/>
            <person name="Bertilsson S."/>
            <person name="Dopson M."/>
        </authorList>
    </citation>
    <scope>NUCLEOTIDE SEQUENCE</scope>
    <source>
        <strain evidence="1">MM171B01582</strain>
    </source>
</reference>
<sequence>MNGEQEFTDKIYEEKATLVPAREVEVIDEEGEDVAGHKSLAERLDETSDLSDMQIAIANLFPGDLGGKIYNALMIARVAPDVFMPLLKLLVNEEIKKSEPTQNINVASIVAKIYILLSIGLDGKGRIDHIELAGASKETEELEKLGKGLFG</sequence>
<protein>
    <submittedName>
        <fullName evidence="1">Uncharacterized protein</fullName>
    </submittedName>
</protein>
<gene>
    <name evidence="1" type="ORF">MM171B01582_0004</name>
</gene>
<accession>A0A6M3M2I1</accession>
<proteinExistence type="predicted"/>
<organism evidence="1">
    <name type="scientific">viral metagenome</name>
    <dbReference type="NCBI Taxonomy" id="1070528"/>
    <lineage>
        <taxon>unclassified sequences</taxon>
        <taxon>metagenomes</taxon>
        <taxon>organismal metagenomes</taxon>
    </lineage>
</organism>